<protein>
    <recommendedName>
        <fullName evidence="4">DUF2218 domain-containing protein</fullName>
    </recommendedName>
</protein>
<feature type="region of interest" description="Disordered" evidence="1">
    <location>
        <begin position="93"/>
        <end position="112"/>
    </location>
</feature>
<evidence type="ECO:0000313" key="3">
    <source>
        <dbReference type="Proteomes" id="UP000653411"/>
    </source>
</evidence>
<keyword evidence="3" id="KW-1185">Reference proteome</keyword>
<evidence type="ECO:0000313" key="2">
    <source>
        <dbReference type="EMBL" id="GGN35112.1"/>
    </source>
</evidence>
<proteinExistence type="predicted"/>
<sequence>MARSEARVPTDRPARYAKQLASHLGRRSQTSWDEETGTGGIVFQNGTGTLTAAEGALLLTVETDPENLDVLEGVVGRHLVRFGTRDELVVAWHRDNGEPGTTQSNPGDPMPH</sequence>
<dbReference type="Pfam" id="PF09981">
    <property type="entry name" value="DUF2218"/>
    <property type="match status" value="1"/>
</dbReference>
<evidence type="ECO:0008006" key="4">
    <source>
        <dbReference type="Google" id="ProtNLM"/>
    </source>
</evidence>
<dbReference type="Gene3D" id="3.30.310.50">
    <property type="entry name" value="Alpha-D-phosphohexomutase, C-terminal domain"/>
    <property type="match status" value="1"/>
</dbReference>
<reference evidence="2" key="2">
    <citation type="submission" date="2020-09" db="EMBL/GenBank/DDBJ databases">
        <authorList>
            <person name="Sun Q."/>
            <person name="Zhou Y."/>
        </authorList>
    </citation>
    <scope>NUCLEOTIDE SEQUENCE</scope>
    <source>
        <strain evidence="2">CGMCC 4.7110</strain>
    </source>
</reference>
<accession>A0A917XKB8</accession>
<dbReference type="RefSeq" id="WP_189267520.1">
    <property type="nucleotide sequence ID" value="NZ_BMML01000023.1"/>
</dbReference>
<evidence type="ECO:0000256" key="1">
    <source>
        <dbReference type="SAM" id="MobiDB-lite"/>
    </source>
</evidence>
<organism evidence="2 3">
    <name type="scientific">Streptomyces fuscichromogenes</name>
    <dbReference type="NCBI Taxonomy" id="1324013"/>
    <lineage>
        <taxon>Bacteria</taxon>
        <taxon>Bacillati</taxon>
        <taxon>Actinomycetota</taxon>
        <taxon>Actinomycetes</taxon>
        <taxon>Kitasatosporales</taxon>
        <taxon>Streptomycetaceae</taxon>
        <taxon>Streptomyces</taxon>
    </lineage>
</organism>
<dbReference type="AlphaFoldDB" id="A0A917XKB8"/>
<dbReference type="EMBL" id="BMML01000023">
    <property type="protein sequence ID" value="GGN35112.1"/>
    <property type="molecule type" value="Genomic_DNA"/>
</dbReference>
<feature type="region of interest" description="Disordered" evidence="1">
    <location>
        <begin position="1"/>
        <end position="39"/>
    </location>
</feature>
<name>A0A917XKB8_9ACTN</name>
<dbReference type="Proteomes" id="UP000653411">
    <property type="component" value="Unassembled WGS sequence"/>
</dbReference>
<dbReference type="InterPro" id="IPR014543">
    <property type="entry name" value="UCP028291"/>
</dbReference>
<feature type="compositionally biased region" description="Basic and acidic residues" evidence="1">
    <location>
        <begin position="1"/>
        <end position="14"/>
    </location>
</feature>
<reference evidence="2" key="1">
    <citation type="journal article" date="2014" name="Int. J. Syst. Evol. Microbiol.">
        <title>Complete genome sequence of Corynebacterium casei LMG S-19264T (=DSM 44701T), isolated from a smear-ripened cheese.</title>
        <authorList>
            <consortium name="US DOE Joint Genome Institute (JGI-PGF)"/>
            <person name="Walter F."/>
            <person name="Albersmeier A."/>
            <person name="Kalinowski J."/>
            <person name="Ruckert C."/>
        </authorList>
    </citation>
    <scope>NUCLEOTIDE SEQUENCE</scope>
    <source>
        <strain evidence="2">CGMCC 4.7110</strain>
    </source>
</reference>
<gene>
    <name evidence="2" type="ORF">GCM10011578_076700</name>
</gene>
<comment type="caution">
    <text evidence="2">The sequence shown here is derived from an EMBL/GenBank/DDBJ whole genome shotgun (WGS) entry which is preliminary data.</text>
</comment>